<dbReference type="Gene3D" id="1.50.10.10">
    <property type="match status" value="1"/>
</dbReference>
<evidence type="ECO:0000313" key="1">
    <source>
        <dbReference type="EMBL" id="MBB6033444.1"/>
    </source>
</evidence>
<evidence type="ECO:0008006" key="3">
    <source>
        <dbReference type="Google" id="ProtNLM"/>
    </source>
</evidence>
<dbReference type="RefSeq" id="WP_184786362.1">
    <property type="nucleotide sequence ID" value="NZ_BONT01000015.1"/>
</dbReference>
<dbReference type="PANTHER" id="PTHR31047">
    <property type="entry name" value="MEIOTICALLY UP-REGULATED GENE 157 PROTEIN"/>
    <property type="match status" value="1"/>
</dbReference>
<protein>
    <recommendedName>
        <fullName evidence="3">Glycoside hydrolase family 125 protein</fullName>
    </recommendedName>
</protein>
<comment type="caution">
    <text evidence="1">The sequence shown here is derived from an EMBL/GenBank/DDBJ whole genome shotgun (WGS) entry which is preliminary data.</text>
</comment>
<sequence length="430" mass="46995">MAVPGAGTIDRAGDRIAERLGDERALGIFRRAMTETLDRAVETLADGTTFVITGDIPAMWLRDSSAQLRPYLYLAGDPELAALIAGAVERQCEYIVLDPYANAFNRAPDGAGHSGDRTDMNPWVWERKYEVDSLCHPVQLAYLLWRVTGSAAHLGERFRAAAEAILRVLRTEQDHENRSPYRFERDDCPASDTLVRDGLGPVTAVTGMTWSAFRPSDDACRHGFNVPGNLFAATALGHLEEIAHEVFDDGDLAARAARLRAEISAGVAAHGVVDHPRFGRIYAYEVDGLGDANLMDDANVPSLLSLPMLGAVDAGDPVYAATRRFVLSDANPHFHAGTAAAGIGSPHTPDGHVWPIALAVEGLTAEDAAERARLIATLRDTDAGTGRMHESFHRDRPETYTREWFSWADAMYCELLLRHSGLRLDAEARR</sequence>
<dbReference type="InterPro" id="IPR012341">
    <property type="entry name" value="6hp_glycosidase-like_sf"/>
</dbReference>
<dbReference type="Proteomes" id="UP000548476">
    <property type="component" value="Unassembled WGS sequence"/>
</dbReference>
<dbReference type="SUPFAM" id="SSF48208">
    <property type="entry name" value="Six-hairpin glycosidases"/>
    <property type="match status" value="1"/>
</dbReference>
<gene>
    <name evidence="1" type="ORF">HNR73_001294</name>
</gene>
<reference evidence="1 2" key="1">
    <citation type="submission" date="2020-08" db="EMBL/GenBank/DDBJ databases">
        <title>Genomic Encyclopedia of Type Strains, Phase IV (KMG-IV): sequencing the most valuable type-strain genomes for metagenomic binning, comparative biology and taxonomic classification.</title>
        <authorList>
            <person name="Goeker M."/>
        </authorList>
    </citation>
    <scope>NUCLEOTIDE SEQUENCE [LARGE SCALE GENOMIC DNA]</scope>
    <source>
        <strain evidence="1 2">YIM 65646</strain>
    </source>
</reference>
<keyword evidence="2" id="KW-1185">Reference proteome</keyword>
<dbReference type="AlphaFoldDB" id="A0A841FCC7"/>
<dbReference type="EMBL" id="JACHGT010000003">
    <property type="protein sequence ID" value="MBB6033444.1"/>
    <property type="molecule type" value="Genomic_DNA"/>
</dbReference>
<dbReference type="InterPro" id="IPR008928">
    <property type="entry name" value="6-hairpin_glycosidase_sf"/>
</dbReference>
<dbReference type="Pfam" id="PF06824">
    <property type="entry name" value="Glyco_hydro_125"/>
    <property type="match status" value="1"/>
</dbReference>
<dbReference type="SMART" id="SM01149">
    <property type="entry name" value="DUF1237"/>
    <property type="match status" value="1"/>
</dbReference>
<dbReference type="PIRSF" id="PIRSF028846">
    <property type="entry name" value="UCP028846"/>
    <property type="match status" value="1"/>
</dbReference>
<dbReference type="PANTHER" id="PTHR31047:SF0">
    <property type="entry name" value="MEIOTICALLY UP-REGULATED GENE 157 PROTEIN"/>
    <property type="match status" value="1"/>
</dbReference>
<evidence type="ECO:0000313" key="2">
    <source>
        <dbReference type="Proteomes" id="UP000548476"/>
    </source>
</evidence>
<proteinExistence type="predicted"/>
<accession>A0A841FCC7</accession>
<dbReference type="InterPro" id="IPR008313">
    <property type="entry name" value="GH125"/>
</dbReference>
<organism evidence="1 2">
    <name type="scientific">Phytomonospora endophytica</name>
    <dbReference type="NCBI Taxonomy" id="714109"/>
    <lineage>
        <taxon>Bacteria</taxon>
        <taxon>Bacillati</taxon>
        <taxon>Actinomycetota</taxon>
        <taxon>Actinomycetes</taxon>
        <taxon>Micromonosporales</taxon>
        <taxon>Micromonosporaceae</taxon>
        <taxon>Phytomonospora</taxon>
    </lineage>
</organism>
<dbReference type="GO" id="GO:0005975">
    <property type="term" value="P:carbohydrate metabolic process"/>
    <property type="evidence" value="ECO:0007669"/>
    <property type="project" value="InterPro"/>
</dbReference>
<name>A0A841FCC7_9ACTN</name>